<dbReference type="Gene3D" id="3.40.250.10">
    <property type="entry name" value="Rhodanese-like domain"/>
    <property type="match status" value="1"/>
</dbReference>
<keyword evidence="4" id="KW-1185">Reference proteome</keyword>
<proteinExistence type="predicted"/>
<evidence type="ECO:0000313" key="4">
    <source>
        <dbReference type="Proteomes" id="UP000467840"/>
    </source>
</evidence>
<dbReference type="SUPFAM" id="SSF52821">
    <property type="entry name" value="Rhodanese/Cell cycle control phosphatase"/>
    <property type="match status" value="1"/>
</dbReference>
<dbReference type="PANTHER" id="PTHR43268:SF6">
    <property type="entry name" value="THIOSULFATE SULFURTRANSFERASE_RHODANESE-LIKE DOMAIN-CONTAINING PROTEIN 2"/>
    <property type="match status" value="1"/>
</dbReference>
<organism evidence="3 4">
    <name type="scientific">Hevea brasiliensis</name>
    <name type="common">Para rubber tree</name>
    <name type="synonym">Siphonia brasiliensis</name>
    <dbReference type="NCBI Taxonomy" id="3981"/>
    <lineage>
        <taxon>Eukaryota</taxon>
        <taxon>Viridiplantae</taxon>
        <taxon>Streptophyta</taxon>
        <taxon>Embryophyta</taxon>
        <taxon>Tracheophyta</taxon>
        <taxon>Spermatophyta</taxon>
        <taxon>Magnoliopsida</taxon>
        <taxon>eudicotyledons</taxon>
        <taxon>Gunneridae</taxon>
        <taxon>Pentapetalae</taxon>
        <taxon>rosids</taxon>
        <taxon>fabids</taxon>
        <taxon>Malpighiales</taxon>
        <taxon>Euphorbiaceae</taxon>
        <taxon>Crotonoideae</taxon>
        <taxon>Micrandreae</taxon>
        <taxon>Hevea</taxon>
    </lineage>
</organism>
<dbReference type="InterPro" id="IPR022111">
    <property type="entry name" value="Rhodanese_C"/>
</dbReference>
<accession>A0A6A6NFZ8</accession>
<name>A0A6A6NFZ8_HEVBR</name>
<sequence>MRFIASIGRAGPRSASKRGSGGLARAQRPIGRVGATYGRDRPKTRFNMRGAGPRPRRARGSSGQTARAKTRFKLASGNASACGKTRFKSMRQLLGARHVRDRRDAPAASPPKQGLPTLVGGTLSSLEKHIAAVKSISLFEGTDFKLASSHYPLNDEVARECGFTSLSIRIVKELVTFSSHPLLKAPDISNAGTHLSALEFHSVLQSAQQCVENEGPTANGGLVVLDARNLYETRIGKFHMPNVETLDPEIRQYSDLPSWIDDNSEQLRGKRVLMYCTGGIRCEMASAYIRSRGVGFENVFQLFGGIQRYLEQFPDGGFFKGKNFVFDHRISVGSSDANILGTCLLCDMPFDDYSSRCRCSYCRMLVLVCDSCQMREAVYVCELCQKHGKVVGLIPSTENSKPEETMPDGELACIPSDTAFLCQLHQDMVRWSIDPLQYQQQTEGFDVSIAYLSTVFSQEGPFDGILGFSQGAAMAASVCALEGRLKGEINFRFAVLCSGFAIQHAEIKRGSINCPSLHIFGRDLGKDRQIANQASRDLVSLFEEDSSVIIEHDCGHIIPTRHPYIDQIRGFLERFL</sequence>
<dbReference type="InterPro" id="IPR029058">
    <property type="entry name" value="AB_hydrolase_fold"/>
</dbReference>
<dbReference type="InterPro" id="IPR020936">
    <property type="entry name" value="TrhO"/>
</dbReference>
<comment type="caution">
    <text evidence="3">The sequence shown here is derived from an EMBL/GenBank/DDBJ whole genome shotgun (WGS) entry which is preliminary data.</text>
</comment>
<dbReference type="PROSITE" id="PS50206">
    <property type="entry name" value="RHODANESE_3"/>
    <property type="match status" value="1"/>
</dbReference>
<dbReference type="SUPFAM" id="SSF53474">
    <property type="entry name" value="alpha/beta-Hydrolases"/>
    <property type="match status" value="1"/>
</dbReference>
<dbReference type="InterPro" id="IPR001763">
    <property type="entry name" value="Rhodanese-like_dom"/>
</dbReference>
<gene>
    <name evidence="3" type="ORF">GH714_006305</name>
</gene>
<dbReference type="SMART" id="SM00450">
    <property type="entry name" value="RHOD"/>
    <property type="match status" value="1"/>
</dbReference>
<dbReference type="FunFam" id="3.40.250.10:FF:000022">
    <property type="entry name" value="Thiosulfate sulfurtransferase/rhodanese-like domain-containing protein 2"/>
    <property type="match status" value="1"/>
</dbReference>
<protein>
    <recommendedName>
        <fullName evidence="2">Rhodanese domain-containing protein</fullName>
    </recommendedName>
</protein>
<dbReference type="InterPro" id="IPR036873">
    <property type="entry name" value="Rhodanese-like_dom_sf"/>
</dbReference>
<dbReference type="AlphaFoldDB" id="A0A6A6NFZ8"/>
<dbReference type="Proteomes" id="UP000467840">
    <property type="component" value="Chromosome 5"/>
</dbReference>
<evidence type="ECO:0000259" key="2">
    <source>
        <dbReference type="PROSITE" id="PS50206"/>
    </source>
</evidence>
<feature type="domain" description="Rhodanese" evidence="2">
    <location>
        <begin position="218"/>
        <end position="318"/>
    </location>
</feature>
<evidence type="ECO:0000313" key="3">
    <source>
        <dbReference type="EMBL" id="KAF2324035.1"/>
    </source>
</evidence>
<dbReference type="Pfam" id="PF12368">
    <property type="entry name" value="Rhodanese_C"/>
    <property type="match status" value="1"/>
</dbReference>
<reference evidence="3 4" key="1">
    <citation type="journal article" date="2020" name="Mol. Plant">
        <title>The Chromosome-Based Rubber Tree Genome Provides New Insights into Spurge Genome Evolution and Rubber Biosynthesis.</title>
        <authorList>
            <person name="Liu J."/>
            <person name="Shi C."/>
            <person name="Shi C.C."/>
            <person name="Li W."/>
            <person name="Zhang Q.J."/>
            <person name="Zhang Y."/>
            <person name="Li K."/>
            <person name="Lu H.F."/>
            <person name="Shi C."/>
            <person name="Zhu S.T."/>
            <person name="Xiao Z.Y."/>
            <person name="Nan H."/>
            <person name="Yue Y."/>
            <person name="Zhu X.G."/>
            <person name="Wu Y."/>
            <person name="Hong X.N."/>
            <person name="Fan G.Y."/>
            <person name="Tong Y."/>
            <person name="Zhang D."/>
            <person name="Mao C.L."/>
            <person name="Liu Y.L."/>
            <person name="Hao S.J."/>
            <person name="Liu W.Q."/>
            <person name="Lv M.Q."/>
            <person name="Zhang H.B."/>
            <person name="Liu Y."/>
            <person name="Hu-Tang G.R."/>
            <person name="Wang J.P."/>
            <person name="Wang J.H."/>
            <person name="Sun Y.H."/>
            <person name="Ni S.B."/>
            <person name="Chen W.B."/>
            <person name="Zhang X.C."/>
            <person name="Jiao Y.N."/>
            <person name="Eichler E.E."/>
            <person name="Li G.H."/>
            <person name="Liu X."/>
            <person name="Gao L.Z."/>
        </authorList>
    </citation>
    <scope>NUCLEOTIDE SEQUENCE [LARGE SCALE GENOMIC DNA]</scope>
    <source>
        <strain evidence="4">cv. GT1</strain>
        <tissue evidence="3">Leaf</tissue>
    </source>
</reference>
<dbReference type="EMBL" id="JAAGAX010000001">
    <property type="protein sequence ID" value="KAF2324035.1"/>
    <property type="molecule type" value="Genomic_DNA"/>
</dbReference>
<feature type="region of interest" description="Disordered" evidence="1">
    <location>
        <begin position="1"/>
        <end position="68"/>
    </location>
</feature>
<dbReference type="Gene3D" id="3.40.50.1820">
    <property type="entry name" value="alpha/beta hydrolase"/>
    <property type="match status" value="1"/>
</dbReference>
<dbReference type="PANTHER" id="PTHR43268">
    <property type="entry name" value="THIOSULFATE SULFURTRANSFERASE/RHODANESE-LIKE DOMAIN-CONTAINING PROTEIN 2"/>
    <property type="match status" value="1"/>
</dbReference>
<dbReference type="Pfam" id="PF03959">
    <property type="entry name" value="FSH1"/>
    <property type="match status" value="1"/>
</dbReference>
<evidence type="ECO:0000256" key="1">
    <source>
        <dbReference type="SAM" id="MobiDB-lite"/>
    </source>
</evidence>
<dbReference type="InterPro" id="IPR005645">
    <property type="entry name" value="FSH-like_dom"/>
</dbReference>